<feature type="domain" description="DUF1214" evidence="2">
    <location>
        <begin position="371"/>
        <end position="480"/>
    </location>
</feature>
<dbReference type="InterPro" id="IPR010679">
    <property type="entry name" value="DUF1254"/>
</dbReference>
<evidence type="ECO:0000313" key="4">
    <source>
        <dbReference type="EMBL" id="ACH63523.1"/>
    </source>
</evidence>
<evidence type="ECO:0000256" key="1">
    <source>
        <dbReference type="SAM" id="SignalP"/>
    </source>
</evidence>
<reference evidence="5" key="1">
    <citation type="submission" date="2008-08" db="EMBL/GenBank/DDBJ databases">
        <title>Complete sequence of Vibrio fischeri strain MJ11.</title>
        <authorList>
            <person name="Mandel M.J."/>
            <person name="Stabb E.V."/>
            <person name="Ruby E.G."/>
            <person name="Ferriera S."/>
            <person name="Johnson J."/>
            <person name="Kravitz S."/>
            <person name="Beeson K."/>
            <person name="Sutton G."/>
            <person name="Rogers Y.-H."/>
            <person name="Friedman R."/>
            <person name="Frazier M."/>
            <person name="Venter J.C."/>
        </authorList>
    </citation>
    <scope>NUCLEOTIDE SEQUENCE [LARGE SCALE GENOMIC DNA]</scope>
    <source>
        <strain evidence="5">MJ11</strain>
    </source>
</reference>
<evidence type="ECO:0000313" key="5">
    <source>
        <dbReference type="Proteomes" id="UP000001857"/>
    </source>
</evidence>
<feature type="signal peptide" evidence="1">
    <location>
        <begin position="1"/>
        <end position="24"/>
    </location>
</feature>
<dbReference type="Gene3D" id="2.60.40.1610">
    <property type="entry name" value="Domain of unknown function DUF1254"/>
    <property type="match status" value="1"/>
</dbReference>
<dbReference type="PANTHER" id="PTHR36509:SF2">
    <property type="entry name" value="BLL3101 PROTEIN"/>
    <property type="match status" value="1"/>
</dbReference>
<dbReference type="AlphaFoldDB" id="B5EVK4"/>
<keyword evidence="1" id="KW-0732">Signal</keyword>
<dbReference type="Gene3D" id="2.60.120.600">
    <property type="entry name" value="Domain of unknown function DUF1214, C-terminal domain"/>
    <property type="match status" value="1"/>
</dbReference>
<sequence>MKLNRICFLLSIATLMVGCQSTNATENNRTDIDIPVQSLSYEQAVKGPTGSIITEGYAKAIANYAYAWGWPMVNMHNRRETFKQVPYQGYMGGAMPVAPINYLTMLSDYVSPNMRDVAHPNQDVVYGFGMLSLDKEPVVIQLPDFGDRFWTVMAEDQRTDSFAQLSSIYGSEPGFYMIVSPEWDGEIPEGINKVFRSSTDLAVVIPRVFMDDTAEDREAIQPIVNQLGAYPLSEFTGVMKVTNWKSLPNIPEAKKTKSEKKWVNPNTFFSANQLGKVLEEVPPLPGEEAMYAQFKELLVQAKENKGLQEILNNVANQAETNIVEPLFRLENVGKEINNYWTRPQDNGRFGTDYLTRLAVAKSNIFTNDVIETSYLYQYKDERGNRINGNHNYTLTFKKGELPPVDGFWSLTMYNSNHFFVSNEIKRYSIGTKNKEMKYNKDGSLTIYIQNEKPSEDKMGNWLPAPKDDIAMTIRAYGPKESMLSGAWQPPAVIKVK</sequence>
<dbReference type="HOGENOM" id="CLU_027269_1_1_6"/>
<evidence type="ECO:0000259" key="3">
    <source>
        <dbReference type="Pfam" id="PF06863"/>
    </source>
</evidence>
<keyword evidence="4" id="KW-0449">Lipoprotein</keyword>
<dbReference type="PANTHER" id="PTHR36509">
    <property type="entry name" value="BLL3101 PROTEIN"/>
    <property type="match status" value="1"/>
</dbReference>
<protein>
    <submittedName>
        <fullName evidence="4">Lipoprotein, putative</fullName>
    </submittedName>
</protein>
<dbReference type="Pfam" id="PF06742">
    <property type="entry name" value="DUF1214"/>
    <property type="match status" value="1"/>
</dbReference>
<name>B5EVK4_ALIFM</name>
<feature type="domain" description="DUF1254" evidence="3">
    <location>
        <begin position="100"/>
        <end position="231"/>
    </location>
</feature>
<reference evidence="4 5" key="2">
    <citation type="journal article" date="2009" name="Nature">
        <title>A single regulatory gene is sufficient to alter bacterial host range.</title>
        <authorList>
            <person name="Mandel M.J."/>
            <person name="Wollenberg M.S."/>
            <person name="Stabb E.V."/>
            <person name="Visick K.L."/>
            <person name="Ruby E.G."/>
        </authorList>
    </citation>
    <scope>NUCLEOTIDE SEQUENCE [LARGE SCALE GENOMIC DNA]</scope>
    <source>
        <strain evidence="4 5">MJ11</strain>
    </source>
</reference>
<accession>B5EVK4</accession>
<dbReference type="RefSeq" id="WP_012534733.1">
    <property type="nucleotide sequence ID" value="NC_011186.1"/>
</dbReference>
<organism evidence="4 5">
    <name type="scientific">Aliivibrio fischeri (strain MJ11)</name>
    <name type="common">Vibrio fischeri</name>
    <dbReference type="NCBI Taxonomy" id="388396"/>
    <lineage>
        <taxon>Bacteria</taxon>
        <taxon>Pseudomonadati</taxon>
        <taxon>Pseudomonadota</taxon>
        <taxon>Gammaproteobacteria</taxon>
        <taxon>Vibrionales</taxon>
        <taxon>Vibrionaceae</taxon>
        <taxon>Aliivibrio</taxon>
    </lineage>
</organism>
<dbReference type="Pfam" id="PF06863">
    <property type="entry name" value="DUF1254"/>
    <property type="match status" value="1"/>
</dbReference>
<feature type="chain" id="PRO_5002829992" evidence="1">
    <location>
        <begin position="25"/>
        <end position="496"/>
    </location>
</feature>
<dbReference type="InterPro" id="IPR010621">
    <property type="entry name" value="DUF1214"/>
</dbReference>
<gene>
    <name evidence="4" type="ordered locus">VFMJ11_A1177</name>
</gene>
<proteinExistence type="predicted"/>
<dbReference type="SUPFAM" id="SSF160935">
    <property type="entry name" value="VPA0735-like"/>
    <property type="match status" value="1"/>
</dbReference>
<dbReference type="PROSITE" id="PS51257">
    <property type="entry name" value="PROKAR_LIPOPROTEIN"/>
    <property type="match status" value="1"/>
</dbReference>
<dbReference type="InterPro" id="IPR037050">
    <property type="entry name" value="DUF1254_sf"/>
</dbReference>
<dbReference type="KEGG" id="vfm:VFMJ11_A1177"/>
<dbReference type="EMBL" id="CP001133">
    <property type="protein sequence ID" value="ACH63523.1"/>
    <property type="molecule type" value="Genomic_DNA"/>
</dbReference>
<dbReference type="InterPro" id="IPR037049">
    <property type="entry name" value="DUF1214_C_sf"/>
</dbReference>
<dbReference type="Proteomes" id="UP000001857">
    <property type="component" value="Chromosome II"/>
</dbReference>
<evidence type="ECO:0000259" key="2">
    <source>
        <dbReference type="Pfam" id="PF06742"/>
    </source>
</evidence>